<evidence type="ECO:0000313" key="1">
    <source>
        <dbReference type="EMBL" id="KAF9503415.1"/>
    </source>
</evidence>
<dbReference type="EMBL" id="MU129362">
    <property type="protein sequence ID" value="KAF9503415.1"/>
    <property type="molecule type" value="Genomic_DNA"/>
</dbReference>
<dbReference type="Proteomes" id="UP000886523">
    <property type="component" value="Unassembled WGS sequence"/>
</dbReference>
<accession>A0A9P6ADM6</accession>
<name>A0A9P6ADM6_9AGAM</name>
<sequence length="53" mass="5970">MLRISAALWFVVSPAISIGLAVWTLELLIISTKFTTLILLIPQELLFLPSFLR</sequence>
<gene>
    <name evidence="1" type="ORF">BS47DRAFT_1356248</name>
</gene>
<comment type="caution">
    <text evidence="1">The sequence shown here is derived from an EMBL/GenBank/DDBJ whole genome shotgun (WGS) entry which is preliminary data.</text>
</comment>
<dbReference type="AlphaFoldDB" id="A0A9P6ADM6"/>
<reference evidence="1" key="1">
    <citation type="journal article" date="2020" name="Nat. Commun.">
        <title>Large-scale genome sequencing of mycorrhizal fungi provides insights into the early evolution of symbiotic traits.</title>
        <authorList>
            <person name="Miyauchi S."/>
            <person name="Kiss E."/>
            <person name="Kuo A."/>
            <person name="Drula E."/>
            <person name="Kohler A."/>
            <person name="Sanchez-Garcia M."/>
            <person name="Morin E."/>
            <person name="Andreopoulos B."/>
            <person name="Barry K.W."/>
            <person name="Bonito G."/>
            <person name="Buee M."/>
            <person name="Carver A."/>
            <person name="Chen C."/>
            <person name="Cichocki N."/>
            <person name="Clum A."/>
            <person name="Culley D."/>
            <person name="Crous P.W."/>
            <person name="Fauchery L."/>
            <person name="Girlanda M."/>
            <person name="Hayes R.D."/>
            <person name="Keri Z."/>
            <person name="LaButti K."/>
            <person name="Lipzen A."/>
            <person name="Lombard V."/>
            <person name="Magnuson J."/>
            <person name="Maillard F."/>
            <person name="Murat C."/>
            <person name="Nolan M."/>
            <person name="Ohm R.A."/>
            <person name="Pangilinan J."/>
            <person name="Pereira M.F."/>
            <person name="Perotto S."/>
            <person name="Peter M."/>
            <person name="Pfister S."/>
            <person name="Riley R."/>
            <person name="Sitrit Y."/>
            <person name="Stielow J.B."/>
            <person name="Szollosi G."/>
            <person name="Zifcakova L."/>
            <person name="Stursova M."/>
            <person name="Spatafora J.W."/>
            <person name="Tedersoo L."/>
            <person name="Vaario L.M."/>
            <person name="Yamada A."/>
            <person name="Yan M."/>
            <person name="Wang P."/>
            <person name="Xu J."/>
            <person name="Bruns T."/>
            <person name="Baldrian P."/>
            <person name="Vilgalys R."/>
            <person name="Dunand C."/>
            <person name="Henrissat B."/>
            <person name="Grigoriev I.V."/>
            <person name="Hibbett D."/>
            <person name="Nagy L.G."/>
            <person name="Martin F.M."/>
        </authorList>
    </citation>
    <scope>NUCLEOTIDE SEQUENCE</scope>
    <source>
        <strain evidence="1">UP504</strain>
    </source>
</reference>
<proteinExistence type="predicted"/>
<protein>
    <submittedName>
        <fullName evidence="1">Uncharacterized protein</fullName>
    </submittedName>
</protein>
<keyword evidence="2" id="KW-1185">Reference proteome</keyword>
<evidence type="ECO:0000313" key="2">
    <source>
        <dbReference type="Proteomes" id="UP000886523"/>
    </source>
</evidence>
<organism evidence="1 2">
    <name type="scientific">Hydnum rufescens UP504</name>
    <dbReference type="NCBI Taxonomy" id="1448309"/>
    <lineage>
        <taxon>Eukaryota</taxon>
        <taxon>Fungi</taxon>
        <taxon>Dikarya</taxon>
        <taxon>Basidiomycota</taxon>
        <taxon>Agaricomycotina</taxon>
        <taxon>Agaricomycetes</taxon>
        <taxon>Cantharellales</taxon>
        <taxon>Hydnaceae</taxon>
        <taxon>Hydnum</taxon>
    </lineage>
</organism>